<dbReference type="InterPro" id="IPR008179">
    <property type="entry name" value="HisE"/>
</dbReference>
<sequence length="106" mass="12047">SGILNRVYDVIIDRKDKPKESSYVSSLYSSGVDKILGKISEEAGELIISSKNNNREEIIYEAADLWFHSLVLLGYHGLTPQDIYKELEKRFGISGLEKKKKEGKKK</sequence>
<keyword evidence="8 11" id="KW-0378">Hydrolase</keyword>
<keyword evidence="10" id="KW-0368">Histidine biosynthesis</keyword>
<dbReference type="SUPFAM" id="SSF101386">
    <property type="entry name" value="all-alpha NTP pyrophosphatases"/>
    <property type="match status" value="1"/>
</dbReference>
<dbReference type="GO" id="GO:0000105">
    <property type="term" value="P:L-histidine biosynthetic process"/>
    <property type="evidence" value="ECO:0007669"/>
    <property type="project" value="UniProtKB-UniPathway"/>
</dbReference>
<keyword evidence="9" id="KW-0067">ATP-binding</keyword>
<dbReference type="PATRIC" id="fig|1618997.3.peg.1229"/>
<dbReference type="AlphaFoldDB" id="A0A0G0V5K9"/>
<evidence type="ECO:0000256" key="7">
    <source>
        <dbReference type="ARBA" id="ARBA00022741"/>
    </source>
</evidence>
<protein>
    <recommendedName>
        <fullName evidence="4">phosphoribosyl-ATP diphosphatase</fullName>
        <ecNumber evidence="4">3.6.1.31</ecNumber>
    </recommendedName>
</protein>
<evidence type="ECO:0000256" key="3">
    <source>
        <dbReference type="ARBA" id="ARBA00005204"/>
    </source>
</evidence>
<evidence type="ECO:0000256" key="8">
    <source>
        <dbReference type="ARBA" id="ARBA00022801"/>
    </source>
</evidence>
<dbReference type="CDD" id="cd11534">
    <property type="entry name" value="NTP-PPase_HisIE_like"/>
    <property type="match status" value="1"/>
</dbReference>
<name>A0A0G0V5K9_9BACT</name>
<dbReference type="InterPro" id="IPR021130">
    <property type="entry name" value="PRib-ATP_PPHydrolase-like"/>
</dbReference>
<gene>
    <name evidence="11" type="ORF">UU48_C0034G0001</name>
</gene>
<evidence type="ECO:0000256" key="10">
    <source>
        <dbReference type="ARBA" id="ARBA00023102"/>
    </source>
</evidence>
<dbReference type="EC" id="3.6.1.31" evidence="4"/>
<comment type="catalytic activity">
    <reaction evidence="1">
        <text>1-(5-phospho-beta-D-ribosyl)-ATP + H2O = 1-(5-phospho-beta-D-ribosyl)-5'-AMP + diphosphate + H(+)</text>
        <dbReference type="Rhea" id="RHEA:22828"/>
        <dbReference type="ChEBI" id="CHEBI:15377"/>
        <dbReference type="ChEBI" id="CHEBI:15378"/>
        <dbReference type="ChEBI" id="CHEBI:33019"/>
        <dbReference type="ChEBI" id="CHEBI:59457"/>
        <dbReference type="ChEBI" id="CHEBI:73183"/>
        <dbReference type="EC" id="3.6.1.31"/>
    </reaction>
</comment>
<dbReference type="NCBIfam" id="TIGR03188">
    <property type="entry name" value="histidine_hisI"/>
    <property type="match status" value="1"/>
</dbReference>
<dbReference type="GO" id="GO:0004636">
    <property type="term" value="F:phosphoribosyl-ATP diphosphatase activity"/>
    <property type="evidence" value="ECO:0007669"/>
    <property type="project" value="UniProtKB-EC"/>
</dbReference>
<reference evidence="11 12" key="1">
    <citation type="journal article" date="2015" name="Nature">
        <title>rRNA introns, odd ribosomes, and small enigmatic genomes across a large radiation of phyla.</title>
        <authorList>
            <person name="Brown C.T."/>
            <person name="Hug L.A."/>
            <person name="Thomas B.C."/>
            <person name="Sharon I."/>
            <person name="Castelle C.J."/>
            <person name="Singh A."/>
            <person name="Wilkins M.J."/>
            <person name="Williams K.H."/>
            <person name="Banfield J.F."/>
        </authorList>
    </citation>
    <scope>NUCLEOTIDE SEQUENCE [LARGE SCALE GENOMIC DNA]</scope>
</reference>
<comment type="subcellular location">
    <subcellularLocation>
        <location evidence="2">Cytoplasm</location>
    </subcellularLocation>
</comment>
<comment type="caution">
    <text evidence="11">The sequence shown here is derived from an EMBL/GenBank/DDBJ whole genome shotgun (WGS) entry which is preliminary data.</text>
</comment>
<evidence type="ECO:0000256" key="2">
    <source>
        <dbReference type="ARBA" id="ARBA00004496"/>
    </source>
</evidence>
<evidence type="ECO:0000313" key="12">
    <source>
        <dbReference type="Proteomes" id="UP000034746"/>
    </source>
</evidence>
<accession>A0A0G0V5K9</accession>
<evidence type="ECO:0000256" key="9">
    <source>
        <dbReference type="ARBA" id="ARBA00022840"/>
    </source>
</evidence>
<dbReference type="EMBL" id="LCAU01000034">
    <property type="protein sequence ID" value="KKR96239.1"/>
    <property type="molecule type" value="Genomic_DNA"/>
</dbReference>
<dbReference type="UniPathway" id="UPA00031">
    <property type="reaction ID" value="UER00007"/>
</dbReference>
<dbReference type="PANTHER" id="PTHR42945:SF9">
    <property type="entry name" value="HISTIDINE BIOSYNTHESIS BIFUNCTIONAL PROTEIN HISIE"/>
    <property type="match status" value="1"/>
</dbReference>
<evidence type="ECO:0000256" key="5">
    <source>
        <dbReference type="ARBA" id="ARBA00022490"/>
    </source>
</evidence>
<keyword evidence="5" id="KW-0963">Cytoplasm</keyword>
<dbReference type="NCBIfam" id="NF001611">
    <property type="entry name" value="PRK00400.1-3"/>
    <property type="match status" value="1"/>
</dbReference>
<dbReference type="GO" id="GO:0005737">
    <property type="term" value="C:cytoplasm"/>
    <property type="evidence" value="ECO:0007669"/>
    <property type="project" value="UniProtKB-SubCell"/>
</dbReference>
<evidence type="ECO:0000256" key="1">
    <source>
        <dbReference type="ARBA" id="ARBA00001460"/>
    </source>
</evidence>
<proteinExistence type="inferred from homology"/>
<evidence type="ECO:0000256" key="6">
    <source>
        <dbReference type="ARBA" id="ARBA00022605"/>
    </source>
</evidence>
<keyword evidence="7" id="KW-0547">Nucleotide-binding</keyword>
<comment type="pathway">
    <text evidence="3">Amino-acid biosynthesis; L-histidine biosynthesis; L-histidine from 5-phospho-alpha-D-ribose 1-diphosphate: step 2/9.</text>
</comment>
<dbReference type="GO" id="GO:0005524">
    <property type="term" value="F:ATP binding"/>
    <property type="evidence" value="ECO:0007669"/>
    <property type="project" value="UniProtKB-KW"/>
</dbReference>
<dbReference type="Pfam" id="PF01503">
    <property type="entry name" value="PRA-PH"/>
    <property type="match status" value="1"/>
</dbReference>
<feature type="non-terminal residue" evidence="11">
    <location>
        <position position="1"/>
    </location>
</feature>
<dbReference type="Proteomes" id="UP000034746">
    <property type="component" value="Unassembled WGS sequence"/>
</dbReference>
<evidence type="ECO:0000256" key="4">
    <source>
        <dbReference type="ARBA" id="ARBA00012414"/>
    </source>
</evidence>
<keyword evidence="6" id="KW-0028">Amino-acid biosynthesis</keyword>
<dbReference type="PANTHER" id="PTHR42945">
    <property type="entry name" value="HISTIDINE BIOSYNTHESIS BIFUNCTIONAL PROTEIN"/>
    <property type="match status" value="1"/>
</dbReference>
<evidence type="ECO:0000313" key="11">
    <source>
        <dbReference type="EMBL" id="KKR96239.1"/>
    </source>
</evidence>
<organism evidence="11 12">
    <name type="scientific">Candidatus Uhrbacteria bacterium GW2011_GWF2_41_16</name>
    <dbReference type="NCBI Taxonomy" id="1618997"/>
    <lineage>
        <taxon>Bacteria</taxon>
        <taxon>Candidatus Uhriibacteriota</taxon>
    </lineage>
</organism>
<dbReference type="Gene3D" id="1.10.287.1080">
    <property type="entry name" value="MazG-like"/>
    <property type="match status" value="1"/>
</dbReference>
<dbReference type="HAMAP" id="MF_01020">
    <property type="entry name" value="HisE"/>
    <property type="match status" value="1"/>
</dbReference>